<proteinExistence type="predicted"/>
<dbReference type="RefSeq" id="WP_168138667.1">
    <property type="nucleotide sequence ID" value="NZ_JAAVJR010000006.1"/>
</dbReference>
<keyword evidence="2" id="KW-1185">Reference proteome</keyword>
<evidence type="ECO:0000313" key="1">
    <source>
        <dbReference type="EMBL" id="NJW53561.1"/>
    </source>
</evidence>
<sequence>MRKIKTNHPFSRKQLQTLNEELRKISNAEIVALRGPGIQGKSNDYIDIRITHSPYLLDVFLSYMDISNPDRPKSNMIKIDTKGNVDRSVRQTMNFNTLADRVSFFNSLLPVELTY</sequence>
<dbReference type="Proteomes" id="UP000703674">
    <property type="component" value="Unassembled WGS sequence"/>
</dbReference>
<organism evidence="1 2">
    <name type="scientific">Salinimicrobium oceani</name>
    <dbReference type="NCBI Taxonomy" id="2722702"/>
    <lineage>
        <taxon>Bacteria</taxon>
        <taxon>Pseudomonadati</taxon>
        <taxon>Bacteroidota</taxon>
        <taxon>Flavobacteriia</taxon>
        <taxon>Flavobacteriales</taxon>
        <taxon>Flavobacteriaceae</taxon>
        <taxon>Salinimicrobium</taxon>
    </lineage>
</organism>
<accession>A0ABX1D4T6</accession>
<comment type="caution">
    <text evidence="1">The sequence shown here is derived from an EMBL/GenBank/DDBJ whole genome shotgun (WGS) entry which is preliminary data.</text>
</comment>
<evidence type="ECO:0000313" key="2">
    <source>
        <dbReference type="Proteomes" id="UP000703674"/>
    </source>
</evidence>
<dbReference type="EMBL" id="JAAVJR010000006">
    <property type="protein sequence ID" value="NJW53561.1"/>
    <property type="molecule type" value="Genomic_DNA"/>
</dbReference>
<reference evidence="1 2" key="1">
    <citation type="submission" date="2020-03" db="EMBL/GenBank/DDBJ databases">
        <title>Salinimicrobium sp. nov, isolated from SCS.</title>
        <authorList>
            <person name="Cao W.R."/>
        </authorList>
    </citation>
    <scope>NUCLEOTIDE SEQUENCE [LARGE SCALE GENOMIC DNA]</scope>
    <source>
        <strain evidence="2">J15B91</strain>
    </source>
</reference>
<gene>
    <name evidence="1" type="ORF">HC175_11575</name>
</gene>
<name>A0ABX1D4T6_9FLAO</name>
<protein>
    <submittedName>
        <fullName evidence="1">Uncharacterized protein</fullName>
    </submittedName>
</protein>